<dbReference type="CDD" id="cd08022">
    <property type="entry name" value="M28_PSMA_like"/>
    <property type="match status" value="1"/>
</dbReference>
<keyword evidence="2" id="KW-0732">Signal</keyword>
<name>A0ABM0H0F5_SACKO</name>
<sequence>MSIGICIGILLGYLIGYSVHSESTNESCGAACNEPDDDISKRLMSSMNTANIRHYLSVLTENPHLAGTSADKYTAEYIQSTWLEQGFDSADIHSYDVLLSYPDEDNPNLVQILNDDDTVNYTCSDMEESLRPEDEHPEMVKQFNAYSAAKMAKGDLVYVNYARVSDFDTLESVAPHVNLTGKILIARYGRLFRGNKVLNAQNRGAIGMILYSDPADYGSNDDNAKEYPDDWWLPGTGAQRGNLHVSDYKGDVLTPGYPANSYMVRIDEEDSPLPDIPVQPIGYDDALIFLRELGGDIAPESWQGGLNISYRIGPGFTNPNRSVQMDIHTSRERRLTYNTIGFIRGQVEPDRYVIVGNHHDAWIYGSVDPSSGTASMLEISNAFGLLLKDGWRPRRSIIFCSWGAEEYGLIGSTEWVEEFVKNLGARSIAYLNVDQSVNGDWYMRAKASPLLFQAIFSAAKKVDDPSDPSKSVYDVWLERNPDFLNPVPYVSNLGSGSDFAPFMYRIGVPGADIRYTYSRSLGISSYPAYHSAYETLYLMETYIDPGFKYHLAVSRVWAELTRDIAEAIIIPFNCNDYTSRLVESIDKLKKDYETDMAQHGITFSDIDSAMINFTNAARDLHVRIDGMIKNDAMAIRAVNDQLMNVERAFIDPLGLPDRKFLRHIVFAPSSTNSYSSATFPGIVDAMFKIDEDSDQDGRWKVVEEQMSVAAFTIQSASTTMADYQM</sequence>
<dbReference type="Pfam" id="PF04389">
    <property type="entry name" value="Peptidase_M28"/>
    <property type="match status" value="1"/>
</dbReference>
<dbReference type="Gene3D" id="3.40.630.10">
    <property type="entry name" value="Zn peptidases"/>
    <property type="match status" value="1"/>
</dbReference>
<protein>
    <submittedName>
        <fullName evidence="7">N-acetylated-alpha-linked acidic dipeptidase 2</fullName>
    </submittedName>
</protein>
<evidence type="ECO:0000256" key="1">
    <source>
        <dbReference type="ARBA" id="ARBA00005634"/>
    </source>
</evidence>
<dbReference type="InterPro" id="IPR003137">
    <property type="entry name" value="PA_domain"/>
</dbReference>
<feature type="signal peptide" evidence="2">
    <location>
        <begin position="1"/>
        <end position="21"/>
    </location>
</feature>
<dbReference type="SUPFAM" id="SSF53187">
    <property type="entry name" value="Zn-dependent exopeptidases"/>
    <property type="match status" value="1"/>
</dbReference>
<dbReference type="Gene3D" id="1.20.930.40">
    <property type="entry name" value="Transferrin receptor-like, dimerisation domain"/>
    <property type="match status" value="1"/>
</dbReference>
<dbReference type="CDD" id="cd02121">
    <property type="entry name" value="PA_GCPII_like"/>
    <property type="match status" value="1"/>
</dbReference>
<dbReference type="Pfam" id="PF02225">
    <property type="entry name" value="PA"/>
    <property type="match status" value="1"/>
</dbReference>
<gene>
    <name evidence="7" type="primary">NAALAD2</name>
</gene>
<evidence type="ECO:0000313" key="7">
    <source>
        <dbReference type="RefSeq" id="XP_002741450.2"/>
    </source>
</evidence>
<dbReference type="Pfam" id="PF04253">
    <property type="entry name" value="TFR_dimer"/>
    <property type="match status" value="1"/>
</dbReference>
<evidence type="ECO:0000256" key="2">
    <source>
        <dbReference type="SAM" id="SignalP"/>
    </source>
</evidence>
<dbReference type="Proteomes" id="UP000694865">
    <property type="component" value="Unplaced"/>
</dbReference>
<feature type="domain" description="Transferrin receptor-like dimerisation" evidence="4">
    <location>
        <begin position="601"/>
        <end position="720"/>
    </location>
</feature>
<dbReference type="PANTHER" id="PTHR10404">
    <property type="entry name" value="N-ACETYLATED-ALPHA-LINKED ACIDIC DIPEPTIDASE"/>
    <property type="match status" value="1"/>
</dbReference>
<dbReference type="InterPro" id="IPR046450">
    <property type="entry name" value="PA_dom_sf"/>
</dbReference>
<dbReference type="InterPro" id="IPR036757">
    <property type="entry name" value="TFR-like_dimer_dom_sf"/>
</dbReference>
<dbReference type="SUPFAM" id="SSF47672">
    <property type="entry name" value="Transferrin receptor-like dimerisation domain"/>
    <property type="match status" value="1"/>
</dbReference>
<accession>A0ABM0H0F5</accession>
<proteinExistence type="inferred from homology"/>
<evidence type="ECO:0000259" key="3">
    <source>
        <dbReference type="Pfam" id="PF02225"/>
    </source>
</evidence>
<dbReference type="RefSeq" id="XP_002741450.2">
    <property type="nucleotide sequence ID" value="XM_002741404.2"/>
</dbReference>
<evidence type="ECO:0000259" key="5">
    <source>
        <dbReference type="Pfam" id="PF04389"/>
    </source>
</evidence>
<dbReference type="InterPro" id="IPR007484">
    <property type="entry name" value="Peptidase_M28"/>
</dbReference>
<dbReference type="SUPFAM" id="SSF52025">
    <property type="entry name" value="PA domain"/>
    <property type="match status" value="1"/>
</dbReference>
<dbReference type="Gene3D" id="3.50.30.30">
    <property type="match status" value="1"/>
</dbReference>
<evidence type="ECO:0000313" key="6">
    <source>
        <dbReference type="Proteomes" id="UP000694865"/>
    </source>
</evidence>
<feature type="domain" description="PA" evidence="3">
    <location>
        <begin position="153"/>
        <end position="242"/>
    </location>
</feature>
<dbReference type="GeneID" id="100369295"/>
<feature type="chain" id="PRO_5045625262" evidence="2">
    <location>
        <begin position="22"/>
        <end position="725"/>
    </location>
</feature>
<reference evidence="7" key="1">
    <citation type="submission" date="2025-08" db="UniProtKB">
        <authorList>
            <consortium name="RefSeq"/>
        </authorList>
    </citation>
    <scope>IDENTIFICATION</scope>
    <source>
        <tissue evidence="7">Testes</tissue>
    </source>
</reference>
<organism evidence="6 7">
    <name type="scientific">Saccoglossus kowalevskii</name>
    <name type="common">Acorn worm</name>
    <dbReference type="NCBI Taxonomy" id="10224"/>
    <lineage>
        <taxon>Eukaryota</taxon>
        <taxon>Metazoa</taxon>
        <taxon>Hemichordata</taxon>
        <taxon>Enteropneusta</taxon>
        <taxon>Harrimaniidae</taxon>
        <taxon>Saccoglossus</taxon>
    </lineage>
</organism>
<feature type="domain" description="Peptidase M28" evidence="5">
    <location>
        <begin position="338"/>
        <end position="535"/>
    </location>
</feature>
<comment type="similarity">
    <text evidence="1">Belongs to the peptidase M28 family. M28B subfamily.</text>
</comment>
<dbReference type="PANTHER" id="PTHR10404:SF77">
    <property type="entry name" value="GLUTAMATE CARBOXYPEPTIDASE 2 HOMOLOG"/>
    <property type="match status" value="1"/>
</dbReference>
<keyword evidence="6" id="KW-1185">Reference proteome</keyword>
<evidence type="ECO:0000259" key="4">
    <source>
        <dbReference type="Pfam" id="PF04253"/>
    </source>
</evidence>
<dbReference type="InterPro" id="IPR007365">
    <property type="entry name" value="TFR-like_dimer_dom"/>
</dbReference>
<dbReference type="InterPro" id="IPR039373">
    <property type="entry name" value="Peptidase_M28B"/>
</dbReference>